<evidence type="ECO:0000259" key="1">
    <source>
        <dbReference type="Pfam" id="PF18367"/>
    </source>
</evidence>
<accession>A0AAU6S8E6</accession>
<dbReference type="EMBL" id="CP151632">
    <property type="protein sequence ID" value="WZO33182.1"/>
    <property type="molecule type" value="Genomic_DNA"/>
</dbReference>
<dbReference type="Pfam" id="PF21531">
    <property type="entry name" value="Rv2175c_wHTH"/>
    <property type="match status" value="1"/>
</dbReference>
<dbReference type="GO" id="GO:0003677">
    <property type="term" value="F:DNA binding"/>
    <property type="evidence" value="ECO:0007669"/>
    <property type="project" value="UniProtKB-KW"/>
</dbReference>
<organism evidence="3">
    <name type="scientific">Microbacterium sp. LWS13-1.2</name>
    <dbReference type="NCBI Taxonomy" id="3135264"/>
    <lineage>
        <taxon>Bacteria</taxon>
        <taxon>Bacillati</taxon>
        <taxon>Actinomycetota</taxon>
        <taxon>Actinomycetes</taxon>
        <taxon>Micrococcales</taxon>
        <taxon>Microbacteriaceae</taxon>
        <taxon>Microbacterium</taxon>
    </lineage>
</organism>
<evidence type="ECO:0000259" key="2">
    <source>
        <dbReference type="Pfam" id="PF21531"/>
    </source>
</evidence>
<protein>
    <submittedName>
        <fullName evidence="3">Rv2175c family DNA-binding protein</fullName>
    </submittedName>
</protein>
<name>A0AAU6S8E6_9MICO</name>
<feature type="domain" description="DNA-binding protein Rv2175c wHTH" evidence="2">
    <location>
        <begin position="17"/>
        <end position="67"/>
    </location>
</feature>
<dbReference type="InterPro" id="IPR048576">
    <property type="entry name" value="Rv2175c_wHTH"/>
</dbReference>
<dbReference type="Pfam" id="PF18367">
    <property type="entry name" value="Rv2175c_C"/>
    <property type="match status" value="1"/>
</dbReference>
<dbReference type="RefSeq" id="WP_349427750.1">
    <property type="nucleotide sequence ID" value="NZ_CP151632.1"/>
</dbReference>
<gene>
    <name evidence="3" type="ORF">MRBLWS13_000799</name>
</gene>
<keyword evidence="3" id="KW-0238">DNA-binding</keyword>
<dbReference type="AlphaFoldDB" id="A0AAU6S8E6"/>
<dbReference type="InterPro" id="IPR041098">
    <property type="entry name" value="Rv2175c_C"/>
</dbReference>
<reference evidence="3" key="1">
    <citation type="submission" date="2024-04" db="EMBL/GenBank/DDBJ databases">
        <authorList>
            <person name="Roder T."/>
            <person name="Oberhansli S."/>
            <person name="Kreuzer M."/>
        </authorList>
    </citation>
    <scope>NUCLEOTIDE SEQUENCE</scope>
    <source>
        <strain evidence="3">LWS13-1.2</strain>
    </source>
</reference>
<proteinExistence type="predicted"/>
<evidence type="ECO:0000313" key="3">
    <source>
        <dbReference type="EMBL" id="WZO33182.1"/>
    </source>
</evidence>
<sequence length="128" mass="14074">MGSASLRSEIVAFVTSDAPRFETDWLTLPDLVEVLGEPLGRVRRLLDEFHLVGSKRDGVLKVPAVFIVDGHPLPSLRGTVFVLHDVGFSDDEVIDWLLSPEESIGMSPIEALLAGRKSEVRRVARTVV</sequence>
<feature type="domain" description="Rv2175c C-terminal" evidence="1">
    <location>
        <begin position="75"/>
        <end position="126"/>
    </location>
</feature>